<feature type="compositionally biased region" description="Basic and acidic residues" evidence="5">
    <location>
        <begin position="133"/>
        <end position="155"/>
    </location>
</feature>
<comment type="subcellular location">
    <subcellularLocation>
        <location evidence="1">Membrane</location>
        <topology evidence="1">Multi-pass membrane protein</topology>
    </subcellularLocation>
</comment>
<dbReference type="Pfam" id="PF24763">
    <property type="entry name" value="CGL160_C"/>
    <property type="match status" value="1"/>
</dbReference>
<evidence type="ECO:0000256" key="1">
    <source>
        <dbReference type="ARBA" id="ARBA00004141"/>
    </source>
</evidence>
<keyword evidence="4" id="KW-0472">Membrane</keyword>
<evidence type="ECO:0000256" key="4">
    <source>
        <dbReference type="ARBA" id="ARBA00023136"/>
    </source>
</evidence>
<gene>
    <name evidence="7" type="ORF">WJX73_001780</name>
</gene>
<name>A0AAW1NM70_9CHLO</name>
<keyword evidence="3" id="KW-1133">Transmembrane helix</keyword>
<keyword evidence="2" id="KW-0812">Transmembrane</keyword>
<feature type="compositionally biased region" description="Basic and acidic residues" evidence="5">
    <location>
        <begin position="41"/>
        <end position="50"/>
    </location>
</feature>
<evidence type="ECO:0000259" key="6">
    <source>
        <dbReference type="Pfam" id="PF24763"/>
    </source>
</evidence>
<feature type="compositionally biased region" description="Low complexity" evidence="5">
    <location>
        <begin position="111"/>
        <end position="125"/>
    </location>
</feature>
<comment type="caution">
    <text evidence="7">The sequence shown here is derived from an EMBL/GenBank/DDBJ whole genome shotgun (WGS) entry which is preliminary data.</text>
</comment>
<evidence type="ECO:0000256" key="3">
    <source>
        <dbReference type="ARBA" id="ARBA00022989"/>
    </source>
</evidence>
<feature type="region of interest" description="Disordered" evidence="5">
    <location>
        <begin position="73"/>
        <end position="94"/>
    </location>
</feature>
<dbReference type="InterPro" id="IPR056309">
    <property type="entry name" value="CGL160/ATPI_dom"/>
</dbReference>
<dbReference type="AlphaFoldDB" id="A0AAW1NM70"/>
<feature type="compositionally biased region" description="Basic and acidic residues" evidence="5">
    <location>
        <begin position="73"/>
        <end position="83"/>
    </location>
</feature>
<proteinExistence type="predicted"/>
<feature type="compositionally biased region" description="Low complexity" evidence="5">
    <location>
        <begin position="320"/>
        <end position="329"/>
    </location>
</feature>
<evidence type="ECO:0000256" key="2">
    <source>
        <dbReference type="ARBA" id="ARBA00022692"/>
    </source>
</evidence>
<organism evidence="7 8">
    <name type="scientific">Symbiochloris irregularis</name>
    <dbReference type="NCBI Taxonomy" id="706552"/>
    <lineage>
        <taxon>Eukaryota</taxon>
        <taxon>Viridiplantae</taxon>
        <taxon>Chlorophyta</taxon>
        <taxon>core chlorophytes</taxon>
        <taxon>Trebouxiophyceae</taxon>
        <taxon>Trebouxiales</taxon>
        <taxon>Trebouxiaceae</taxon>
        <taxon>Symbiochloris</taxon>
    </lineage>
</organism>
<reference evidence="7 8" key="1">
    <citation type="journal article" date="2024" name="Nat. Commun.">
        <title>Phylogenomics reveals the evolutionary origins of lichenization in chlorophyte algae.</title>
        <authorList>
            <person name="Puginier C."/>
            <person name="Libourel C."/>
            <person name="Otte J."/>
            <person name="Skaloud P."/>
            <person name="Haon M."/>
            <person name="Grisel S."/>
            <person name="Petersen M."/>
            <person name="Berrin J.G."/>
            <person name="Delaux P.M."/>
            <person name="Dal Grande F."/>
            <person name="Keller J."/>
        </authorList>
    </citation>
    <scope>NUCLEOTIDE SEQUENCE [LARGE SCALE GENOMIC DNA]</scope>
    <source>
        <strain evidence="7 8">SAG 2036</strain>
    </source>
</reference>
<dbReference type="PANTHER" id="PTHR34118:SF6">
    <property type="entry name" value="PROTEIN CONSERVED ONLY IN THE GREEN LINEAGE 160, CHLOROPLASTIC"/>
    <property type="match status" value="1"/>
</dbReference>
<feature type="region of interest" description="Disordered" evidence="5">
    <location>
        <begin position="106"/>
        <end position="166"/>
    </location>
</feature>
<feature type="compositionally biased region" description="Polar residues" evidence="5">
    <location>
        <begin position="1"/>
        <end position="10"/>
    </location>
</feature>
<feature type="domain" description="CGL160/ATPI" evidence="6">
    <location>
        <begin position="178"/>
        <end position="298"/>
    </location>
</feature>
<dbReference type="PANTHER" id="PTHR34118">
    <property type="entry name" value="NF-KAPPA-B INHIBITOR-LIKE PROTEIN-RELATED"/>
    <property type="match status" value="1"/>
</dbReference>
<dbReference type="EMBL" id="JALJOQ010000274">
    <property type="protein sequence ID" value="KAK9786381.1"/>
    <property type="molecule type" value="Genomic_DNA"/>
</dbReference>
<feature type="region of interest" description="Disordered" evidence="5">
    <location>
        <begin position="1"/>
        <end position="55"/>
    </location>
</feature>
<feature type="region of interest" description="Disordered" evidence="5">
    <location>
        <begin position="320"/>
        <end position="351"/>
    </location>
</feature>
<evidence type="ECO:0000256" key="5">
    <source>
        <dbReference type="SAM" id="MobiDB-lite"/>
    </source>
</evidence>
<keyword evidence="8" id="KW-1185">Reference proteome</keyword>
<accession>A0AAW1NM70</accession>
<dbReference type="GO" id="GO:0016020">
    <property type="term" value="C:membrane"/>
    <property type="evidence" value="ECO:0007669"/>
    <property type="project" value="UniProtKB-SubCell"/>
</dbReference>
<dbReference type="Proteomes" id="UP001465755">
    <property type="component" value="Unassembled WGS sequence"/>
</dbReference>
<evidence type="ECO:0000313" key="8">
    <source>
        <dbReference type="Proteomes" id="UP001465755"/>
    </source>
</evidence>
<evidence type="ECO:0000313" key="7">
    <source>
        <dbReference type="EMBL" id="KAK9786381.1"/>
    </source>
</evidence>
<protein>
    <recommendedName>
        <fullName evidence="6">CGL160/ATPI domain-containing protein</fullName>
    </recommendedName>
</protein>
<sequence length="351" mass="38228">MVMANKNLNDMASRAQKGGVRKNSFFSDADPNAPIRSSIARFRDGSDPAKRGGRFKSDFIWNTNWQEQMKFNEDEDRRRKDAEAQPAEPQRGFLNFNRLDEDLSEALQPRASSSSVASAAPATVAGVQVKPRAKNDSIKSSHGEMRRWQRQDKFNRTAAPKADAPPAVTQEMRNISLAKAQAAGYDSMQSEVQVWSLALCGMCSAATAFFYSQDIAVSYAAGAVGGLFYLRLLQKSMEGIMGSGNMLSSGLSNQRLLVPVILVMAFNRWNVLAAERTGIELELLPMLLGFFTYKAALVARQSVALFEEMSGKRPLAQQATAAASEVAAEPTNTSTVNEQPDAVRSTPSAAA</sequence>